<dbReference type="EMBL" id="LAZP02000037">
    <property type="protein sequence ID" value="PFH62208.1"/>
    <property type="molecule type" value="Genomic_DNA"/>
</dbReference>
<evidence type="ECO:0000313" key="3">
    <source>
        <dbReference type="Proteomes" id="UP000037136"/>
    </source>
</evidence>
<protein>
    <submittedName>
        <fullName evidence="2">Uncharacterized protein</fullName>
    </submittedName>
</protein>
<accession>A0A2A9PLH7</accession>
<organism evidence="2 3">
    <name type="scientific">Ophiocordyceps unilateralis</name>
    <name type="common">Zombie-ant fungus</name>
    <name type="synonym">Torrubia unilateralis</name>
    <dbReference type="NCBI Taxonomy" id="268505"/>
    <lineage>
        <taxon>Eukaryota</taxon>
        <taxon>Fungi</taxon>
        <taxon>Dikarya</taxon>
        <taxon>Ascomycota</taxon>
        <taxon>Pezizomycotina</taxon>
        <taxon>Sordariomycetes</taxon>
        <taxon>Hypocreomycetidae</taxon>
        <taxon>Hypocreales</taxon>
        <taxon>Ophiocordycipitaceae</taxon>
        <taxon>Ophiocordyceps</taxon>
    </lineage>
</organism>
<reference evidence="2 3" key="1">
    <citation type="journal article" date="2015" name="BMC Genomics">
        <title>Gene expression during zombie ant biting behavior reflects the complexity underlying fungal parasitic behavioral manipulation.</title>
        <authorList>
            <person name="de Bekker C."/>
            <person name="Ohm R.A."/>
            <person name="Loreto R.G."/>
            <person name="Sebastian A."/>
            <person name="Albert I."/>
            <person name="Merrow M."/>
            <person name="Brachmann A."/>
            <person name="Hughes D.P."/>
        </authorList>
    </citation>
    <scope>NUCLEOTIDE SEQUENCE [LARGE SCALE GENOMIC DNA]</scope>
    <source>
        <strain evidence="2 3">SC16a</strain>
    </source>
</reference>
<comment type="caution">
    <text evidence="2">The sequence shown here is derived from an EMBL/GenBank/DDBJ whole genome shotgun (WGS) entry which is preliminary data.</text>
</comment>
<reference evidence="2 3" key="2">
    <citation type="journal article" date="2017" name="Sci. Rep.">
        <title>Ant-infecting Ophiocordyceps genomes reveal a high diversity of potential behavioral manipulation genes and a possible major role for enterotoxins.</title>
        <authorList>
            <person name="de Bekker C."/>
            <person name="Ohm R.A."/>
            <person name="Evans H.C."/>
            <person name="Brachmann A."/>
            <person name="Hughes D.P."/>
        </authorList>
    </citation>
    <scope>NUCLEOTIDE SEQUENCE [LARGE SCALE GENOMIC DNA]</scope>
    <source>
        <strain evidence="2 3">SC16a</strain>
    </source>
</reference>
<sequence>MTKATRCTITRTLINRVWLPRSSTNRSPRRRETAYYYYCCYYYCHHHYGQEGGPKPNLDSRTFKLLCCCRRFALLTQARAHNSNGFDESSPLPTSPSGLQATRSASPEADFPLTAHRDYTLPACLPACLPASSTNRRATAAWVDASGPGLPLHPLLAPLCHSTSSSPSSSSTAG</sequence>
<feature type="region of interest" description="Disordered" evidence="1">
    <location>
        <begin position="82"/>
        <end position="106"/>
    </location>
</feature>
<feature type="compositionally biased region" description="Polar residues" evidence="1">
    <location>
        <begin position="82"/>
        <end position="105"/>
    </location>
</feature>
<dbReference type="Proteomes" id="UP000037136">
    <property type="component" value="Unassembled WGS sequence"/>
</dbReference>
<evidence type="ECO:0000313" key="2">
    <source>
        <dbReference type="EMBL" id="PFH62208.1"/>
    </source>
</evidence>
<dbReference type="AlphaFoldDB" id="A0A2A9PLH7"/>
<proteinExistence type="predicted"/>
<name>A0A2A9PLH7_OPHUN</name>
<evidence type="ECO:0000256" key="1">
    <source>
        <dbReference type="SAM" id="MobiDB-lite"/>
    </source>
</evidence>
<keyword evidence="3" id="KW-1185">Reference proteome</keyword>
<gene>
    <name evidence="2" type="ORF">XA68_14615</name>
</gene>